<evidence type="ECO:0000256" key="4">
    <source>
        <dbReference type="ARBA" id="ARBA00022454"/>
    </source>
</evidence>
<evidence type="ECO:0000256" key="1">
    <source>
        <dbReference type="ARBA" id="ARBA00004123"/>
    </source>
</evidence>
<dbReference type="EMBL" id="ONZQ02000002">
    <property type="protein sequence ID" value="SPN99001.1"/>
    <property type="molecule type" value="Genomic_DNA"/>
</dbReference>
<evidence type="ECO:0000256" key="3">
    <source>
        <dbReference type="ARBA" id="ARBA00005470"/>
    </source>
</evidence>
<keyword evidence="4" id="KW-0158">Chromosome</keyword>
<evidence type="ECO:0000256" key="2">
    <source>
        <dbReference type="ARBA" id="ARBA00004584"/>
    </source>
</evidence>
<dbReference type="AlphaFoldDB" id="A0AAE8MTR5"/>
<reference evidence="7" key="1">
    <citation type="submission" date="2018-03" db="EMBL/GenBank/DDBJ databases">
        <authorList>
            <person name="Guldener U."/>
        </authorList>
    </citation>
    <scope>NUCLEOTIDE SEQUENCE</scope>
</reference>
<dbReference type="PANTHER" id="PTHR48208:SF2">
    <property type="entry name" value="CENTROMERE PROTEIN I"/>
    <property type="match status" value="1"/>
</dbReference>
<dbReference type="Proteomes" id="UP001187682">
    <property type="component" value="Unassembled WGS sequence"/>
</dbReference>
<comment type="caution">
    <text evidence="7">The sequence shown here is derived from an EMBL/GenBank/DDBJ whole genome shotgun (WGS) entry which is preliminary data.</text>
</comment>
<keyword evidence="8" id="KW-1185">Reference proteome</keyword>
<organism evidence="7 8">
    <name type="scientific">Cephalotrichum gorgonifer</name>
    <dbReference type="NCBI Taxonomy" id="2041049"/>
    <lineage>
        <taxon>Eukaryota</taxon>
        <taxon>Fungi</taxon>
        <taxon>Dikarya</taxon>
        <taxon>Ascomycota</taxon>
        <taxon>Pezizomycotina</taxon>
        <taxon>Sordariomycetes</taxon>
        <taxon>Hypocreomycetidae</taxon>
        <taxon>Microascales</taxon>
        <taxon>Microascaceae</taxon>
        <taxon>Cephalotrichum</taxon>
    </lineage>
</organism>
<evidence type="ECO:0000256" key="6">
    <source>
        <dbReference type="ARBA" id="ARBA00023328"/>
    </source>
</evidence>
<dbReference type="CDD" id="cd22647">
    <property type="entry name" value="CTF3_NTD_HEAT"/>
    <property type="match status" value="1"/>
</dbReference>
<sequence>MEVDSESEVEIADLVGDVIRASKIPAKRRGIPIRPTVDKLCSAVYEHGLLPEPLNDLIGLLVKPSHLDQASLGALVRNLYPVAAVSADAVLDVVGCLGIGELKPSLNIQAALLRWLVMVYHVIDNPAILSRAYPVLFNLLDVAATRPQLCHVLALITRRKHVQPFRIQAVLALSRQTGKDPSVVGLLRVFKDYYPEIIVGDAVRGKASAFKHPDIQWRLHLDEIQESHSRRMQANAALSRQSGFQVRHKSFGRPGRSAIPAVHSSHATEQSVTLEEIDNATSFVKNIENIMLPSQLVAVIADPLLQKLLLLRPDEEAYSRVNNWMVAVLQDIRSGEADAHTISDVLGLLHEYVVVSKKLPPLILNFFVDFLKVWNGRDGREAILGLLPYAPLLEFDKLYENIFRPLEAGVLDSSPESQLAMLDFYKNLLRHWNVQLLASDQIPSHATTSVPALVNHAQRLALTLTQTNPTVATQLAIVSFLEENASLLSDERLRQNIRIAIPPPTLVYSLFFSSSLAVLSRLCAILSAYKQGFQAAMAVKVSRRAGAPAVNSSTYDAEYVNLFNGFLMDICNCIWRMRAFTNADPNARACLVSRRRVRLFEGYVGSLDSDIVSLPLLFGLSHSPVLSLQSVLALRDLEDEALERSESSLEARHPGPVTQGSLVRLREQGGLVVSWQDYRISVLQRLEGLGFVGIPDLMRNTMKILRGPERNESVVSGGSVGGVEV</sequence>
<dbReference type="PANTHER" id="PTHR48208">
    <property type="entry name" value="CENTROMERE PROTEIN I"/>
    <property type="match status" value="1"/>
</dbReference>
<evidence type="ECO:0000313" key="8">
    <source>
        <dbReference type="Proteomes" id="UP001187682"/>
    </source>
</evidence>
<keyword evidence="6" id="KW-0137">Centromere</keyword>
<comment type="similarity">
    <text evidence="3">Belongs to the CENP-I/CTF3 family.</text>
</comment>
<dbReference type="GO" id="GO:0000070">
    <property type="term" value="P:mitotic sister chromatid segregation"/>
    <property type="evidence" value="ECO:0007669"/>
    <property type="project" value="TreeGrafter"/>
</dbReference>
<accession>A0AAE8MTR5</accession>
<comment type="subcellular location">
    <subcellularLocation>
        <location evidence="2">Chromosome</location>
        <location evidence="2">Centromere</location>
    </subcellularLocation>
    <subcellularLocation>
        <location evidence="1">Nucleus</location>
    </subcellularLocation>
</comment>
<evidence type="ECO:0000313" key="7">
    <source>
        <dbReference type="EMBL" id="SPN99001.1"/>
    </source>
</evidence>
<dbReference type="GO" id="GO:0034080">
    <property type="term" value="P:CENP-A containing chromatin assembly"/>
    <property type="evidence" value="ECO:0007669"/>
    <property type="project" value="TreeGrafter"/>
</dbReference>
<protein>
    <submittedName>
        <fullName evidence="7">Related to Mis6 domain protein</fullName>
    </submittedName>
</protein>
<dbReference type="GO" id="GO:0000939">
    <property type="term" value="C:inner kinetochore"/>
    <property type="evidence" value="ECO:0007669"/>
    <property type="project" value="TreeGrafter"/>
</dbReference>
<name>A0AAE8MTR5_9PEZI</name>
<keyword evidence="5" id="KW-0539">Nucleus</keyword>
<dbReference type="GO" id="GO:0005634">
    <property type="term" value="C:nucleus"/>
    <property type="evidence" value="ECO:0007669"/>
    <property type="project" value="UniProtKB-SubCell"/>
</dbReference>
<dbReference type="InterPro" id="IPR012485">
    <property type="entry name" value="CENP-I"/>
</dbReference>
<gene>
    <name evidence="7" type="ORF">DNG_02040</name>
</gene>
<proteinExistence type="inferred from homology"/>
<dbReference type="Pfam" id="PF07778">
    <property type="entry name" value="CENP-I"/>
    <property type="match status" value="1"/>
</dbReference>
<evidence type="ECO:0000256" key="5">
    <source>
        <dbReference type="ARBA" id="ARBA00023242"/>
    </source>
</evidence>